<accession>A5DZ39</accession>
<dbReference type="Pfam" id="PF01379">
    <property type="entry name" value="Porphobil_deam"/>
    <property type="match status" value="1"/>
</dbReference>
<protein>
    <recommendedName>
        <fullName evidence="5">Porphobilinogen deaminase</fullName>
        <ecNumber evidence="4">2.5.1.61</ecNumber>
    </recommendedName>
    <alternativeName>
        <fullName evidence="10">Hydroxymethylbilane synthase</fullName>
    </alternativeName>
    <alternativeName>
        <fullName evidence="9">Pre-uroporphyrinogen synthase</fullName>
    </alternativeName>
</protein>
<dbReference type="PIRSF" id="PIRSF001438">
    <property type="entry name" value="4pyrrol_synth_OHMeBilane_synth"/>
    <property type="match status" value="1"/>
</dbReference>
<dbReference type="NCBIfam" id="TIGR00212">
    <property type="entry name" value="hemC"/>
    <property type="match status" value="1"/>
</dbReference>
<dbReference type="InParanoid" id="A5DZ39"/>
<dbReference type="EMBL" id="CH981526">
    <property type="protein sequence ID" value="EDK44447.1"/>
    <property type="molecule type" value="Genomic_DNA"/>
</dbReference>
<keyword evidence="14" id="KW-1185">Reference proteome</keyword>
<evidence type="ECO:0000256" key="7">
    <source>
        <dbReference type="ARBA" id="ARBA00023133"/>
    </source>
</evidence>
<feature type="domain" description="Porphobilinogen deaminase N-terminal" evidence="11">
    <location>
        <begin position="20"/>
        <end position="236"/>
    </location>
</feature>
<dbReference type="Gene3D" id="3.40.190.10">
    <property type="entry name" value="Periplasmic binding protein-like II"/>
    <property type="match status" value="2"/>
</dbReference>
<dbReference type="eggNOG" id="KOG2892">
    <property type="taxonomic scope" value="Eukaryota"/>
</dbReference>
<dbReference type="PROSITE" id="PS00533">
    <property type="entry name" value="PORPHOBILINOGEN_DEAM"/>
    <property type="match status" value="1"/>
</dbReference>
<dbReference type="GO" id="GO:0005737">
    <property type="term" value="C:cytoplasm"/>
    <property type="evidence" value="ECO:0007669"/>
    <property type="project" value="TreeGrafter"/>
</dbReference>
<keyword evidence="7" id="KW-0350">Heme biosynthesis</keyword>
<evidence type="ECO:0000256" key="4">
    <source>
        <dbReference type="ARBA" id="ARBA00012655"/>
    </source>
</evidence>
<evidence type="ECO:0000256" key="9">
    <source>
        <dbReference type="ARBA" id="ARBA00030685"/>
    </source>
</evidence>
<evidence type="ECO:0000256" key="5">
    <source>
        <dbReference type="ARBA" id="ARBA00016519"/>
    </source>
</evidence>
<comment type="pathway">
    <text evidence="2">Porphyrin-containing compound metabolism; protoporphyrin-IX biosynthesis; coproporphyrinogen-III from 5-aminolevulinate: step 2/4.</text>
</comment>
<evidence type="ECO:0000313" key="14">
    <source>
        <dbReference type="Proteomes" id="UP000001996"/>
    </source>
</evidence>
<keyword evidence="6" id="KW-0808">Transferase</keyword>
<dbReference type="InterPro" id="IPR036803">
    <property type="entry name" value="Porphobilinogen_deaminase_C_sf"/>
</dbReference>
<dbReference type="InterPro" id="IPR022419">
    <property type="entry name" value="Porphobilin_deaminase_cofac_BS"/>
</dbReference>
<evidence type="ECO:0000256" key="1">
    <source>
        <dbReference type="ARBA" id="ARBA00001916"/>
    </source>
</evidence>
<evidence type="ECO:0000256" key="8">
    <source>
        <dbReference type="ARBA" id="ARBA00023244"/>
    </source>
</evidence>
<dbReference type="GO" id="GO:0006782">
    <property type="term" value="P:protoporphyrinogen IX biosynthetic process"/>
    <property type="evidence" value="ECO:0007669"/>
    <property type="project" value="UniProtKB-UniPathway"/>
</dbReference>
<dbReference type="GeneID" id="5233008"/>
<evidence type="ECO:0000256" key="3">
    <source>
        <dbReference type="ARBA" id="ARBA00005638"/>
    </source>
</evidence>
<feature type="domain" description="Porphobilinogen deaminase C-terminal" evidence="12">
    <location>
        <begin position="249"/>
        <end position="323"/>
    </location>
</feature>
<evidence type="ECO:0000256" key="10">
    <source>
        <dbReference type="ARBA" id="ARBA00033064"/>
    </source>
</evidence>
<dbReference type="Pfam" id="PF03900">
    <property type="entry name" value="Porphobil_deamC"/>
    <property type="match status" value="1"/>
</dbReference>
<dbReference type="GO" id="GO:0004418">
    <property type="term" value="F:hydroxymethylbilane synthase activity"/>
    <property type="evidence" value="ECO:0007669"/>
    <property type="project" value="UniProtKB-EC"/>
</dbReference>
<dbReference type="STRING" id="379508.A5DZ39"/>
<name>A5DZ39_LODEL</name>
<dbReference type="InterPro" id="IPR022417">
    <property type="entry name" value="Porphobilin_deaminase_N"/>
</dbReference>
<dbReference type="HOGENOM" id="CLU_019704_0_2_1"/>
<dbReference type="AlphaFoldDB" id="A5DZ39"/>
<dbReference type="VEuPathDB" id="FungiDB:LELG_02626"/>
<dbReference type="OMA" id="LWQANHI"/>
<dbReference type="SUPFAM" id="SSF54782">
    <property type="entry name" value="Porphobilinogen deaminase (hydroxymethylbilane synthase), C-terminal domain"/>
    <property type="match status" value="1"/>
</dbReference>
<sequence length="347" mass="38319">MPHNTMPIESAPSTTSLPHLQIGGRKSKLAVVQSQLVQQAIQKIYPDLPSSILALSTLGDKVQTQPLYTFGGKSLWTKELEILLMDGIDDEFPRLDLIVHSLKDMPTNLPEEFELGCIFQREDPRDAIVMKQGSPYKYLRDLPAGSIVGTSSIRRSSQLIKNYPHLKFESVRGNIQTRLNKLDDPSNPYCCLILASAGLIRLGLGGRITSCLDEVYYAVGQGALGIEIRKDDHQVKEILKKIEDPVATICCLAERSLMRYLEGGCSVPLGVHSEYNESTKKLTLKGIIVSPDGSKSIEDEVTKTIESREDCEAVGIDLGDRLKAKGAKEILDSIDMTRNINARPTEV</sequence>
<evidence type="ECO:0000259" key="11">
    <source>
        <dbReference type="Pfam" id="PF01379"/>
    </source>
</evidence>
<dbReference type="OrthoDB" id="564646at2759"/>
<evidence type="ECO:0000313" key="13">
    <source>
        <dbReference type="EMBL" id="EDK44447.1"/>
    </source>
</evidence>
<dbReference type="CDD" id="cd13645">
    <property type="entry name" value="PBP2_HuPBGD_like"/>
    <property type="match status" value="1"/>
</dbReference>
<dbReference type="InterPro" id="IPR022418">
    <property type="entry name" value="Porphobilinogen_deaminase_C"/>
</dbReference>
<organism evidence="13 14">
    <name type="scientific">Lodderomyces elongisporus (strain ATCC 11503 / CBS 2605 / JCM 1781 / NBRC 1676 / NRRL YB-4239)</name>
    <name type="common">Yeast</name>
    <name type="synonym">Saccharomyces elongisporus</name>
    <dbReference type="NCBI Taxonomy" id="379508"/>
    <lineage>
        <taxon>Eukaryota</taxon>
        <taxon>Fungi</taxon>
        <taxon>Dikarya</taxon>
        <taxon>Ascomycota</taxon>
        <taxon>Saccharomycotina</taxon>
        <taxon>Pichiomycetes</taxon>
        <taxon>Debaryomycetaceae</taxon>
        <taxon>Candida/Lodderomyces clade</taxon>
        <taxon>Lodderomyces</taxon>
    </lineage>
</organism>
<gene>
    <name evidence="13" type="ORF">LELG_02626</name>
</gene>
<comment type="similarity">
    <text evidence="3">Belongs to the HMBS family.</text>
</comment>
<evidence type="ECO:0000256" key="2">
    <source>
        <dbReference type="ARBA" id="ARBA00004735"/>
    </source>
</evidence>
<dbReference type="InterPro" id="IPR000860">
    <property type="entry name" value="HemC"/>
</dbReference>
<keyword evidence="8" id="KW-0627">Porphyrin biosynthesis</keyword>
<dbReference type="SUPFAM" id="SSF53850">
    <property type="entry name" value="Periplasmic binding protein-like II"/>
    <property type="match status" value="1"/>
</dbReference>
<dbReference type="Gene3D" id="3.30.160.40">
    <property type="entry name" value="Porphobilinogen deaminase, C-terminal domain"/>
    <property type="match status" value="1"/>
</dbReference>
<dbReference type="FunCoup" id="A5DZ39">
    <property type="interactions" value="634"/>
</dbReference>
<dbReference type="FunFam" id="3.30.160.40:FF:000002">
    <property type="entry name" value="Porphobilinogen deaminase"/>
    <property type="match status" value="1"/>
</dbReference>
<comment type="cofactor">
    <cofactor evidence="1">
        <name>dipyrromethane</name>
        <dbReference type="ChEBI" id="CHEBI:60342"/>
    </cofactor>
</comment>
<reference evidence="13 14" key="1">
    <citation type="journal article" date="2009" name="Nature">
        <title>Evolution of pathogenicity and sexual reproduction in eight Candida genomes.</title>
        <authorList>
            <person name="Butler G."/>
            <person name="Rasmussen M.D."/>
            <person name="Lin M.F."/>
            <person name="Santos M.A."/>
            <person name="Sakthikumar S."/>
            <person name="Munro C.A."/>
            <person name="Rheinbay E."/>
            <person name="Grabherr M."/>
            <person name="Forche A."/>
            <person name="Reedy J.L."/>
            <person name="Agrafioti I."/>
            <person name="Arnaud M.B."/>
            <person name="Bates S."/>
            <person name="Brown A.J."/>
            <person name="Brunke S."/>
            <person name="Costanzo M.C."/>
            <person name="Fitzpatrick D.A."/>
            <person name="de Groot P.W."/>
            <person name="Harris D."/>
            <person name="Hoyer L.L."/>
            <person name="Hube B."/>
            <person name="Klis F.M."/>
            <person name="Kodira C."/>
            <person name="Lennard N."/>
            <person name="Logue M.E."/>
            <person name="Martin R."/>
            <person name="Neiman A.M."/>
            <person name="Nikolaou E."/>
            <person name="Quail M.A."/>
            <person name="Quinn J."/>
            <person name="Santos M.C."/>
            <person name="Schmitzberger F.F."/>
            <person name="Sherlock G."/>
            <person name="Shah P."/>
            <person name="Silverstein K.A."/>
            <person name="Skrzypek M.S."/>
            <person name="Soll D."/>
            <person name="Staggs R."/>
            <person name="Stansfield I."/>
            <person name="Stumpf M.P."/>
            <person name="Sudbery P.E."/>
            <person name="Srikantha T."/>
            <person name="Zeng Q."/>
            <person name="Berman J."/>
            <person name="Berriman M."/>
            <person name="Heitman J."/>
            <person name="Gow N.A."/>
            <person name="Lorenz M.C."/>
            <person name="Birren B.W."/>
            <person name="Kellis M."/>
            <person name="Cuomo C.A."/>
        </authorList>
    </citation>
    <scope>NUCLEOTIDE SEQUENCE [LARGE SCALE GENOMIC DNA]</scope>
    <source>
        <strain evidence="14">ATCC 11503 / BCRC 21390 / CBS 2605 / JCM 1781 / NBRC 1676 / NRRL YB-4239</strain>
    </source>
</reference>
<evidence type="ECO:0000259" key="12">
    <source>
        <dbReference type="Pfam" id="PF03900"/>
    </source>
</evidence>
<dbReference type="UniPathway" id="UPA00251">
    <property type="reaction ID" value="UER00319"/>
</dbReference>
<dbReference type="PANTHER" id="PTHR11557:SF0">
    <property type="entry name" value="PORPHOBILINOGEN DEAMINASE"/>
    <property type="match status" value="1"/>
</dbReference>
<proteinExistence type="inferred from homology"/>
<dbReference type="PRINTS" id="PR00151">
    <property type="entry name" value="PORPHBDMNASE"/>
</dbReference>
<dbReference type="Proteomes" id="UP000001996">
    <property type="component" value="Unassembled WGS sequence"/>
</dbReference>
<dbReference type="KEGG" id="lel:PVL30_003474"/>
<dbReference type="FunFam" id="3.40.190.10:FF:000005">
    <property type="entry name" value="Porphobilinogen deaminase"/>
    <property type="match status" value="1"/>
</dbReference>
<dbReference type="EC" id="2.5.1.61" evidence="4"/>
<dbReference type="PANTHER" id="PTHR11557">
    <property type="entry name" value="PORPHOBILINOGEN DEAMINASE"/>
    <property type="match status" value="1"/>
</dbReference>
<evidence type="ECO:0000256" key="6">
    <source>
        <dbReference type="ARBA" id="ARBA00022679"/>
    </source>
</evidence>